<accession>G9AGB6</accession>
<dbReference type="RefSeq" id="WP_014331756.1">
    <property type="nucleotide sequence ID" value="NC_016815.1"/>
</dbReference>
<dbReference type="HOGENOM" id="CLU_088863_2_2_5"/>
<dbReference type="Proteomes" id="UP000007735">
    <property type="component" value="Plasmid pSfHH103e"/>
</dbReference>
<keyword evidence="1" id="KW-0614">Plasmid</keyword>
<name>G9AGB6_SINF1</name>
<sequence>MVKTLIVPGLFGSGEGHWQRHWLDDHPEAVFVEQGDWNRPALAAWRSALEAEIERHPSVDIVAHSLGCLLVAGLARRPIAERIRSVLLVAPCDLEETERLHPGAIDFGIMPRQRLSFPSLVVGSLNDPYMRFDRLQALCERWGSRLIDLGRAGHINIASGFGRWPGGYDLLKVLNGMAKGDRPIAGPAMQVRQPTLANRL</sequence>
<dbReference type="InterPro" id="IPR029058">
    <property type="entry name" value="AB_hydrolase_fold"/>
</dbReference>
<evidence type="ECO:0000313" key="1">
    <source>
        <dbReference type="EMBL" id="CCF00098.1"/>
    </source>
</evidence>
<dbReference type="Pfam" id="PF06821">
    <property type="entry name" value="Ser_hydrolase"/>
    <property type="match status" value="1"/>
</dbReference>
<organism evidence="1 2">
    <name type="scientific">Sinorhizobium fredii (strain HH103)</name>
    <dbReference type="NCBI Taxonomy" id="1117943"/>
    <lineage>
        <taxon>Bacteria</taxon>
        <taxon>Pseudomonadati</taxon>
        <taxon>Pseudomonadota</taxon>
        <taxon>Alphaproteobacteria</taxon>
        <taxon>Hyphomicrobiales</taxon>
        <taxon>Rhizobiaceae</taxon>
        <taxon>Sinorhizobium/Ensifer group</taxon>
        <taxon>Sinorhizobium</taxon>
    </lineage>
</organism>
<dbReference type="InterPro" id="IPR010662">
    <property type="entry name" value="RBBP9/YdeN"/>
</dbReference>
<dbReference type="KEGG" id="sfh:SFHH103_05635"/>
<dbReference type="GO" id="GO:0016787">
    <property type="term" value="F:hydrolase activity"/>
    <property type="evidence" value="ECO:0007669"/>
    <property type="project" value="UniProtKB-KW"/>
</dbReference>
<dbReference type="Gene3D" id="3.40.50.1820">
    <property type="entry name" value="alpha/beta hydrolase"/>
    <property type="match status" value="1"/>
</dbReference>
<keyword evidence="1" id="KW-0378">Hydrolase</keyword>
<geneLocation type="plasmid" evidence="1 2">
    <name>pSfHH103e</name>
</geneLocation>
<dbReference type="SUPFAM" id="SSF53474">
    <property type="entry name" value="alpha/beta-Hydrolases"/>
    <property type="match status" value="1"/>
</dbReference>
<evidence type="ECO:0000313" key="2">
    <source>
        <dbReference type="Proteomes" id="UP000007735"/>
    </source>
</evidence>
<dbReference type="AlphaFoldDB" id="G9AGB6"/>
<reference evidence="1 2" key="1">
    <citation type="journal article" date="2012" name="J. Bacteriol.">
        <title>Genome sequence of the soybean symbiont Sinorhizobium fredii HH103.</title>
        <authorList>
            <person name="Weidner S."/>
            <person name="Becker A."/>
            <person name="Bonilla I."/>
            <person name="Jaenicke S."/>
            <person name="Lloret J."/>
            <person name="Margaret I."/>
            <person name="Puhler A."/>
            <person name="Ruiz-Sainz J.E."/>
            <person name="Schneiker-Bekel S."/>
            <person name="Szczepanowski R."/>
            <person name="Vinardell J.M."/>
            <person name="Zehner S."/>
            <person name="Gottfert M."/>
        </authorList>
    </citation>
    <scope>NUCLEOTIDE SEQUENCE [LARGE SCALE GENOMIC DNA]</scope>
    <source>
        <strain evidence="1 2">HH103</strain>
        <plasmid evidence="2">pSfHH103e</plasmid>
    </source>
</reference>
<protein>
    <submittedName>
        <fullName evidence="1">Esterase of the alpha/beta hydrolase fold</fullName>
    </submittedName>
</protein>
<dbReference type="EMBL" id="HE616899">
    <property type="protein sequence ID" value="CCF00098.1"/>
    <property type="molecule type" value="Genomic_DNA"/>
</dbReference>
<dbReference type="PATRIC" id="fig|380.5.peg.5194"/>
<gene>
    <name evidence="1" type="ordered locus">SFHH103_05635</name>
</gene>
<proteinExistence type="predicted"/>